<dbReference type="GO" id="GO:0007168">
    <property type="term" value="P:receptor guanylyl cyclase signaling pathway"/>
    <property type="evidence" value="ECO:0007669"/>
    <property type="project" value="TreeGrafter"/>
</dbReference>
<evidence type="ECO:0000313" key="19">
    <source>
        <dbReference type="EMBL" id="GCC22187.1"/>
    </source>
</evidence>
<dbReference type="SUPFAM" id="SSF53822">
    <property type="entry name" value="Periplasmic binding protein-like I"/>
    <property type="match status" value="1"/>
</dbReference>
<dbReference type="Gene3D" id="3.40.50.2300">
    <property type="match status" value="1"/>
</dbReference>
<dbReference type="FunFam" id="3.30.70.1230:FF:000013">
    <property type="entry name" value="Guanylate cyclase"/>
    <property type="match status" value="1"/>
</dbReference>
<dbReference type="Gene3D" id="1.10.510.10">
    <property type="entry name" value="Transferase(Phosphotransferase) domain 1"/>
    <property type="match status" value="1"/>
</dbReference>
<evidence type="ECO:0000256" key="4">
    <source>
        <dbReference type="ARBA" id="ARBA00022692"/>
    </source>
</evidence>
<dbReference type="GO" id="GO:0004383">
    <property type="term" value="F:guanylate cyclase activity"/>
    <property type="evidence" value="ECO:0007669"/>
    <property type="project" value="UniProtKB-EC"/>
</dbReference>
<comment type="subcellular location">
    <subcellularLocation>
        <location evidence="2">Cell projection</location>
    </subcellularLocation>
    <subcellularLocation>
        <location evidence="13">Endomembrane system</location>
        <topology evidence="13">Single-pass type I membrane protein</topology>
    </subcellularLocation>
</comment>
<keyword evidence="12 15" id="KW-0141">cGMP biosynthesis</keyword>
<keyword evidence="5" id="KW-0732">Signal</keyword>
<dbReference type="PROSITE" id="PS50011">
    <property type="entry name" value="PROTEIN_KINASE_DOM"/>
    <property type="match status" value="1"/>
</dbReference>
<dbReference type="GO" id="GO:0035556">
    <property type="term" value="P:intracellular signal transduction"/>
    <property type="evidence" value="ECO:0007669"/>
    <property type="project" value="InterPro"/>
</dbReference>
<keyword evidence="16" id="KW-0175">Coiled coil</keyword>
<dbReference type="Gene3D" id="3.30.70.1230">
    <property type="entry name" value="Nucleotide cyclase"/>
    <property type="match status" value="1"/>
</dbReference>
<dbReference type="GO" id="GO:0004016">
    <property type="term" value="F:adenylate cyclase activity"/>
    <property type="evidence" value="ECO:0007669"/>
    <property type="project" value="TreeGrafter"/>
</dbReference>
<evidence type="ECO:0000256" key="16">
    <source>
        <dbReference type="SAM" id="Coils"/>
    </source>
</evidence>
<dbReference type="SUPFAM" id="SSF56112">
    <property type="entry name" value="Protein kinase-like (PK-like)"/>
    <property type="match status" value="1"/>
</dbReference>
<evidence type="ECO:0000256" key="2">
    <source>
        <dbReference type="ARBA" id="ARBA00004316"/>
    </source>
</evidence>
<dbReference type="InterPro" id="IPR028082">
    <property type="entry name" value="Peripla_BP_I"/>
</dbReference>
<keyword evidence="6" id="KW-0547">Nucleotide-binding</keyword>
<keyword evidence="11" id="KW-0966">Cell projection</keyword>
<dbReference type="OMA" id="HAPIECI"/>
<dbReference type="GO" id="GO:0004672">
    <property type="term" value="F:protein kinase activity"/>
    <property type="evidence" value="ECO:0007669"/>
    <property type="project" value="InterPro"/>
</dbReference>
<evidence type="ECO:0000256" key="5">
    <source>
        <dbReference type="ARBA" id="ARBA00022729"/>
    </source>
</evidence>
<evidence type="ECO:0000259" key="18">
    <source>
        <dbReference type="PROSITE" id="PS50125"/>
    </source>
</evidence>
<dbReference type="PANTHER" id="PTHR11920:SF349">
    <property type="entry name" value="RETINAL GUANYLYL CYCLASE 2"/>
    <property type="match status" value="1"/>
</dbReference>
<dbReference type="PRINTS" id="PR00109">
    <property type="entry name" value="TYRKINASE"/>
</dbReference>
<evidence type="ECO:0000313" key="20">
    <source>
        <dbReference type="Proteomes" id="UP000287033"/>
    </source>
</evidence>
<dbReference type="InterPro" id="IPR011009">
    <property type="entry name" value="Kinase-like_dom_sf"/>
</dbReference>
<reference evidence="19 20" key="1">
    <citation type="journal article" date="2018" name="Nat. Ecol. Evol.">
        <title>Shark genomes provide insights into elasmobranch evolution and the origin of vertebrates.</title>
        <authorList>
            <person name="Hara Y"/>
            <person name="Yamaguchi K"/>
            <person name="Onimaru K"/>
            <person name="Kadota M"/>
            <person name="Koyanagi M"/>
            <person name="Keeley SD"/>
            <person name="Tatsumi K"/>
            <person name="Tanaka K"/>
            <person name="Motone F"/>
            <person name="Kageyama Y"/>
            <person name="Nozu R"/>
            <person name="Adachi N"/>
            <person name="Nishimura O"/>
            <person name="Nakagawa R"/>
            <person name="Tanegashima C"/>
            <person name="Kiyatake I"/>
            <person name="Matsumoto R"/>
            <person name="Murakumo K"/>
            <person name="Nishida K"/>
            <person name="Terakita A"/>
            <person name="Kuratani S"/>
            <person name="Sato K"/>
            <person name="Hyodo S Kuraku.S."/>
        </authorList>
    </citation>
    <scope>NUCLEOTIDE SEQUENCE [LARGE SCALE GENOMIC DNA]</scope>
</reference>
<dbReference type="InterPro" id="IPR001054">
    <property type="entry name" value="A/G_cyclase"/>
</dbReference>
<dbReference type="GO" id="GO:0005524">
    <property type="term" value="F:ATP binding"/>
    <property type="evidence" value="ECO:0007669"/>
    <property type="project" value="InterPro"/>
</dbReference>
<dbReference type="InterPro" id="IPR001828">
    <property type="entry name" value="ANF_lig-bd_rcpt"/>
</dbReference>
<dbReference type="Proteomes" id="UP000287033">
    <property type="component" value="Unassembled WGS sequence"/>
</dbReference>
<evidence type="ECO:0000256" key="14">
    <source>
        <dbReference type="RuleBase" id="RU000405"/>
    </source>
</evidence>
<accession>A0A401RVK2</accession>
<dbReference type="SUPFAM" id="SSF55073">
    <property type="entry name" value="Nucleotide cyclase"/>
    <property type="match status" value="1"/>
</dbReference>
<dbReference type="Gene3D" id="3.30.200.20">
    <property type="entry name" value="Phosphorylase Kinase, domain 1"/>
    <property type="match status" value="1"/>
</dbReference>
<evidence type="ECO:0000256" key="1">
    <source>
        <dbReference type="ARBA" id="ARBA00001436"/>
    </source>
</evidence>
<comment type="catalytic activity">
    <reaction evidence="1 15">
        <text>GTP = 3',5'-cyclic GMP + diphosphate</text>
        <dbReference type="Rhea" id="RHEA:13665"/>
        <dbReference type="ChEBI" id="CHEBI:33019"/>
        <dbReference type="ChEBI" id="CHEBI:37565"/>
        <dbReference type="ChEBI" id="CHEBI:57746"/>
        <dbReference type="EC" id="4.6.1.2"/>
    </reaction>
</comment>
<evidence type="ECO:0000256" key="10">
    <source>
        <dbReference type="ARBA" id="ARBA00023239"/>
    </source>
</evidence>
<dbReference type="FunFam" id="1.10.510.10:FF:000404">
    <property type="entry name" value="Guanylate cyclase"/>
    <property type="match status" value="1"/>
</dbReference>
<gene>
    <name evidence="19" type="ORF">chiPu_0000572</name>
</gene>
<dbReference type="FunFam" id="3.40.50.2300:FF:000114">
    <property type="entry name" value="Guanylate cyclase"/>
    <property type="match status" value="1"/>
</dbReference>
<dbReference type="CDD" id="cd07302">
    <property type="entry name" value="CHD"/>
    <property type="match status" value="1"/>
</dbReference>
<dbReference type="Pfam" id="PF01094">
    <property type="entry name" value="ANF_receptor"/>
    <property type="match status" value="1"/>
</dbReference>
<evidence type="ECO:0000259" key="17">
    <source>
        <dbReference type="PROSITE" id="PS50011"/>
    </source>
</evidence>
<dbReference type="PANTHER" id="PTHR11920">
    <property type="entry name" value="GUANYLYL CYCLASE"/>
    <property type="match status" value="1"/>
</dbReference>
<dbReference type="PROSITE" id="PS00452">
    <property type="entry name" value="GUANYLATE_CYCLASE_1"/>
    <property type="match status" value="1"/>
</dbReference>
<name>A0A401RVK2_CHIPU</name>
<organism evidence="19 20">
    <name type="scientific">Chiloscyllium punctatum</name>
    <name type="common">Brownbanded bambooshark</name>
    <name type="synonym">Hemiscyllium punctatum</name>
    <dbReference type="NCBI Taxonomy" id="137246"/>
    <lineage>
        <taxon>Eukaryota</taxon>
        <taxon>Metazoa</taxon>
        <taxon>Chordata</taxon>
        <taxon>Craniata</taxon>
        <taxon>Vertebrata</taxon>
        <taxon>Chondrichthyes</taxon>
        <taxon>Elasmobranchii</taxon>
        <taxon>Galeomorphii</taxon>
        <taxon>Galeoidea</taxon>
        <taxon>Orectolobiformes</taxon>
        <taxon>Hemiscylliidae</taxon>
        <taxon>Chiloscyllium</taxon>
    </lineage>
</organism>
<keyword evidence="4" id="KW-0812">Transmembrane</keyword>
<comment type="caution">
    <text evidence="19">The sequence shown here is derived from an EMBL/GenBank/DDBJ whole genome shotgun (WGS) entry which is preliminary data.</text>
</comment>
<keyword evidence="9" id="KW-1015">Disulfide bond</keyword>
<dbReference type="EC" id="4.6.1.2" evidence="3 15"/>
<keyword evidence="20" id="KW-1185">Reference proteome</keyword>
<dbReference type="InterPro" id="IPR029787">
    <property type="entry name" value="Nucleotide_cyclase"/>
</dbReference>
<evidence type="ECO:0000256" key="15">
    <source>
        <dbReference type="RuleBase" id="RU003431"/>
    </source>
</evidence>
<dbReference type="InterPro" id="IPR000719">
    <property type="entry name" value="Prot_kinase_dom"/>
</dbReference>
<sequence length="920" mass="105139">MLQIELLQTPLKELRLIIKNIFQLNALDYHRIAMSNHFSCFSVFTLKLSNHPIWTDTKNQRFASYLLSPFQLFCTILLSLTLPHSVQCATYKVGIIGPWRCDPIFAKALPNAAAKLAIDRINKDSSLSLGNHFDYVILNEDCHTSKALAAFLDYSELASGFIGPTNPGYCDAASLLGKNWNRIIFSWACINYEMDDTLNYPTFMRTLPSPTRVLFTVMKYFRWAHVAIISSMEDIWVDTAVKVASALRKQGLPVGAVLSMDNEPESVRSTLKKIKTIDKLRMIIMCMHSIFIGGEVQKHLLEVAHDLQMTDGSYVFIPYDTLLYSLPYQNTPYPVLVNNSKLQKAYDSVLTITVDSAKMSFHQAFQEHVQSREIITHLKPHQGDWVWLKKFPYEEYGNIKPGASAMFEMMKDFRHENINVFLGFFFDCGMLAIVTEFCTRGSLLDLLRNEDVKLDWMFKSSLLLDLIKGMRYLHHREYVHGNLKSRNCVVDGRFVLKVTDYGYIEVAKAQNIPLMEPPAEEFLWTAPEILRKPNPLMNGTFKGDIYSFAIIMQEVVIRGPPYCMFDLSAEEIIENVKKPPTLLRPIITQDHAPMECIQLMRQCWNEIPERRPSFDEVFDNFRNINKGRKTNIIDSMLRMLEQYSSNLEDLIRERTEELEIEKQKTEKLLTQMLPPSVSESLKTGCTVEPEYFDQVTLYFSDIVGFTTISAMSEPIEVVDLLNDLYTLFDAVLENHDVYKVETIGDAYMVVSGLPTRNGNRHAAEIANMSLDILSAVGTFKMRHMPDVPVRIRIGLHSGPSVAGVVGLTMPRYCLFGDTVTTASRMESTGQPYRIHVNHTTVKILISLNEGYKLEPRERTELMGQGFEQTYWLVGKEGFTKPLPKPPELKPGQSTHGLQMEEMARYKQLKAQKQQKASIQP</sequence>
<keyword evidence="10 14" id="KW-0456">Lyase</keyword>
<evidence type="ECO:0000256" key="9">
    <source>
        <dbReference type="ARBA" id="ARBA00023157"/>
    </source>
</evidence>
<evidence type="ECO:0000256" key="11">
    <source>
        <dbReference type="ARBA" id="ARBA00023273"/>
    </source>
</evidence>
<feature type="domain" description="Guanylate cyclase" evidence="18">
    <location>
        <begin position="696"/>
        <end position="826"/>
    </location>
</feature>
<protein>
    <recommendedName>
        <fullName evidence="3 15">Guanylate cyclase</fullName>
        <ecNumber evidence="3 15">4.6.1.2</ecNumber>
    </recommendedName>
</protein>
<dbReference type="GO" id="GO:0005886">
    <property type="term" value="C:plasma membrane"/>
    <property type="evidence" value="ECO:0007669"/>
    <property type="project" value="TreeGrafter"/>
</dbReference>
<dbReference type="Gene3D" id="6.10.250.780">
    <property type="match status" value="1"/>
</dbReference>
<dbReference type="Pfam" id="PF00211">
    <property type="entry name" value="Guanylate_cyc"/>
    <property type="match status" value="1"/>
</dbReference>
<evidence type="ECO:0000256" key="7">
    <source>
        <dbReference type="ARBA" id="ARBA00022989"/>
    </source>
</evidence>
<dbReference type="InterPro" id="IPR050401">
    <property type="entry name" value="Cyclic_nucleotide_synthase"/>
</dbReference>
<evidence type="ECO:0000256" key="3">
    <source>
        <dbReference type="ARBA" id="ARBA00012202"/>
    </source>
</evidence>
<dbReference type="PROSITE" id="PS50125">
    <property type="entry name" value="GUANYLATE_CYCLASE_2"/>
    <property type="match status" value="1"/>
</dbReference>
<dbReference type="GO" id="GO:0012505">
    <property type="term" value="C:endomembrane system"/>
    <property type="evidence" value="ECO:0007669"/>
    <property type="project" value="UniProtKB-SubCell"/>
</dbReference>
<keyword evidence="8" id="KW-0472">Membrane</keyword>
<evidence type="ECO:0000256" key="13">
    <source>
        <dbReference type="ARBA" id="ARBA00046288"/>
    </source>
</evidence>
<dbReference type="AlphaFoldDB" id="A0A401RVK2"/>
<evidence type="ECO:0000256" key="12">
    <source>
        <dbReference type="ARBA" id="ARBA00023293"/>
    </source>
</evidence>
<comment type="similarity">
    <text evidence="14">Belongs to the adenylyl cyclase class-4/guanylyl cyclase family.</text>
</comment>
<dbReference type="STRING" id="137246.A0A401RVK2"/>
<keyword evidence="7" id="KW-1133">Transmembrane helix</keyword>
<proteinExistence type="inferred from homology"/>
<evidence type="ECO:0000256" key="6">
    <source>
        <dbReference type="ARBA" id="ARBA00022741"/>
    </source>
</evidence>
<dbReference type="InterPro" id="IPR018297">
    <property type="entry name" value="A/G_cyclase_CS"/>
</dbReference>
<dbReference type="SMART" id="SM00044">
    <property type="entry name" value="CYCc"/>
    <property type="match status" value="1"/>
</dbReference>
<evidence type="ECO:0000256" key="8">
    <source>
        <dbReference type="ARBA" id="ARBA00023136"/>
    </source>
</evidence>
<dbReference type="OrthoDB" id="1890790at2759"/>
<dbReference type="GO" id="GO:0001653">
    <property type="term" value="F:peptide receptor activity"/>
    <property type="evidence" value="ECO:0007669"/>
    <property type="project" value="TreeGrafter"/>
</dbReference>
<feature type="domain" description="Protein kinase" evidence="17">
    <location>
        <begin position="350"/>
        <end position="624"/>
    </location>
</feature>
<dbReference type="GO" id="GO:0042995">
    <property type="term" value="C:cell projection"/>
    <property type="evidence" value="ECO:0007669"/>
    <property type="project" value="UniProtKB-SubCell"/>
</dbReference>
<dbReference type="InterPro" id="IPR001245">
    <property type="entry name" value="Ser-Thr/Tyr_kinase_cat_dom"/>
</dbReference>
<feature type="coiled-coil region" evidence="16">
    <location>
        <begin position="633"/>
        <end position="660"/>
    </location>
</feature>
<dbReference type="Pfam" id="PF07714">
    <property type="entry name" value="PK_Tyr_Ser-Thr"/>
    <property type="match status" value="1"/>
</dbReference>
<dbReference type="EMBL" id="BEZZ01000007">
    <property type="protein sequence ID" value="GCC22187.1"/>
    <property type="molecule type" value="Genomic_DNA"/>
</dbReference>